<comment type="cofactor">
    <cofactor evidence="1">
        <name>a divalent metal cation</name>
        <dbReference type="ChEBI" id="CHEBI:60240"/>
    </cofactor>
</comment>
<dbReference type="AlphaFoldDB" id="A0A8B8BPE4"/>
<gene>
    <name evidence="6" type="primary">LOC111111877</name>
</gene>
<name>A0A8B8BPE4_CRAVI</name>
<dbReference type="OrthoDB" id="6109565at2759"/>
<dbReference type="InterPro" id="IPR027806">
    <property type="entry name" value="HARBI1_dom"/>
</dbReference>
<keyword evidence="3" id="KW-0812">Transmembrane</keyword>
<dbReference type="Pfam" id="PF13359">
    <property type="entry name" value="DDE_Tnp_4"/>
    <property type="match status" value="1"/>
</dbReference>
<evidence type="ECO:0000256" key="3">
    <source>
        <dbReference type="SAM" id="Phobius"/>
    </source>
</evidence>
<accession>A0A8B8BPE4</accession>
<reference evidence="6" key="1">
    <citation type="submission" date="2025-08" db="UniProtKB">
        <authorList>
            <consortium name="RefSeq"/>
        </authorList>
    </citation>
    <scope>IDENTIFICATION</scope>
    <source>
        <tissue evidence="6">Whole sample</tissue>
    </source>
</reference>
<protein>
    <submittedName>
        <fullName evidence="6">Uncharacterized protein LOC111111877</fullName>
    </submittedName>
</protein>
<evidence type="ECO:0000256" key="2">
    <source>
        <dbReference type="ARBA" id="ARBA00022723"/>
    </source>
</evidence>
<feature type="domain" description="DDE Tnp4" evidence="4">
    <location>
        <begin position="175"/>
        <end position="344"/>
    </location>
</feature>
<keyword evidence="3" id="KW-0472">Membrane</keyword>
<keyword evidence="2" id="KW-0479">Metal-binding</keyword>
<evidence type="ECO:0000313" key="5">
    <source>
        <dbReference type="Proteomes" id="UP000694844"/>
    </source>
</evidence>
<dbReference type="RefSeq" id="XP_022304766.1">
    <property type="nucleotide sequence ID" value="XM_022449058.1"/>
</dbReference>
<dbReference type="PANTHER" id="PTHR23080">
    <property type="entry name" value="THAP DOMAIN PROTEIN"/>
    <property type="match status" value="1"/>
</dbReference>
<organism evidence="5 6">
    <name type="scientific">Crassostrea virginica</name>
    <name type="common">Eastern oyster</name>
    <dbReference type="NCBI Taxonomy" id="6565"/>
    <lineage>
        <taxon>Eukaryota</taxon>
        <taxon>Metazoa</taxon>
        <taxon>Spiralia</taxon>
        <taxon>Lophotrochozoa</taxon>
        <taxon>Mollusca</taxon>
        <taxon>Bivalvia</taxon>
        <taxon>Autobranchia</taxon>
        <taxon>Pteriomorphia</taxon>
        <taxon>Ostreida</taxon>
        <taxon>Ostreoidea</taxon>
        <taxon>Ostreidae</taxon>
        <taxon>Crassostrea</taxon>
    </lineage>
</organism>
<keyword evidence="3" id="KW-1133">Transmembrane helix</keyword>
<dbReference type="GeneID" id="111111877"/>
<evidence type="ECO:0000256" key="1">
    <source>
        <dbReference type="ARBA" id="ARBA00001968"/>
    </source>
</evidence>
<proteinExistence type="predicted"/>
<evidence type="ECO:0000313" key="6">
    <source>
        <dbReference type="RefSeq" id="XP_022304766.1"/>
    </source>
</evidence>
<dbReference type="KEGG" id="cvn:111111877"/>
<dbReference type="GO" id="GO:0046872">
    <property type="term" value="F:metal ion binding"/>
    <property type="evidence" value="ECO:0007669"/>
    <property type="project" value="UniProtKB-KW"/>
</dbReference>
<sequence length="526" mass="60735">MNDEITAQTMGNLIPTKDTSFVTRTTIMELLEQLREETIQRGSTRLDFDSPSSLSDRDYHILTGLNKSDFDDLLSNLKSADIRPSKSRTVRSCLAIFLTKMRTGMDNSMLGVLFNMSKQQIRRAVSTMRQALSDYFVPNNLGFNHVSRDAVIQDHTRPLAKELFCPNFNQAILVLDGTYIYVQKSSQYSFQRRSYSMQKQRNLLKPMMIVTTTGYIVAAIGPYLADGRNSDAKILNHIIGTDTQDIKTWLQDDDIMIVDRGFRDSAGVLSNLGIQMQMPSFLQKGQSQHTTEEANSSRLVTKIRWVVESVNARIKTWRYLARQLPNSQIPHVGEYVRIICAICNKYRPPLSSGNEESDFQIATKMRYLSTQTNHLQMEVESGNLLKKRYSWKKMDDEGISVAEFPIYTEEEIRELTLGVYQVRLARYYTQEHIDPDHEYCIWVDQHLPGLLAAKIQSRHVSSKCYLCWIRFSDGYRSCNLLVLPLQIRGTRCRNMCTHRQCYMVFVVCKAYQCKVRTKQEVDRQCE</sequence>
<evidence type="ECO:0000259" key="4">
    <source>
        <dbReference type="Pfam" id="PF13359"/>
    </source>
</evidence>
<keyword evidence="5" id="KW-1185">Reference proteome</keyword>
<dbReference type="Proteomes" id="UP000694844">
    <property type="component" value="Chromosome 9"/>
</dbReference>
<feature type="transmembrane region" description="Helical" evidence="3">
    <location>
        <begin position="203"/>
        <end position="225"/>
    </location>
</feature>